<reference evidence="6" key="1">
    <citation type="journal article" date="2019" name="Int. J. Syst. Evol. Microbiol.">
        <title>The Global Catalogue of Microorganisms (GCM) 10K type strain sequencing project: providing services to taxonomists for standard genome sequencing and annotation.</title>
        <authorList>
            <consortium name="The Broad Institute Genomics Platform"/>
            <consortium name="The Broad Institute Genome Sequencing Center for Infectious Disease"/>
            <person name="Wu L."/>
            <person name="Ma J."/>
        </authorList>
    </citation>
    <scope>NUCLEOTIDE SEQUENCE [LARGE SCALE GENOMIC DNA]</scope>
    <source>
        <strain evidence="6">CCUG 2113</strain>
    </source>
</reference>
<accession>A0ABV8DKE1</accession>
<keyword evidence="3" id="KW-1133">Transmembrane helix</keyword>
<evidence type="ECO:0000259" key="4">
    <source>
        <dbReference type="PROSITE" id="PS52029"/>
    </source>
</evidence>
<keyword evidence="6" id="KW-1185">Reference proteome</keyword>
<feature type="active site" description="Proton donor/acceptor" evidence="1">
    <location>
        <position position="204"/>
    </location>
</feature>
<keyword evidence="3" id="KW-0472">Membrane</keyword>
<feature type="domain" description="L,D-TPase catalytic" evidence="4">
    <location>
        <begin position="119"/>
        <end position="259"/>
    </location>
</feature>
<evidence type="ECO:0000313" key="5">
    <source>
        <dbReference type="EMBL" id="MFC3938589.1"/>
    </source>
</evidence>
<feature type="transmembrane region" description="Helical" evidence="3">
    <location>
        <begin position="27"/>
        <end position="47"/>
    </location>
</feature>
<keyword evidence="3" id="KW-0812">Transmembrane</keyword>
<evidence type="ECO:0000256" key="3">
    <source>
        <dbReference type="SAM" id="Phobius"/>
    </source>
</evidence>
<dbReference type="Proteomes" id="UP001595693">
    <property type="component" value="Unassembled WGS sequence"/>
</dbReference>
<keyword evidence="1" id="KW-0133">Cell shape</keyword>
<protein>
    <recommendedName>
        <fullName evidence="4">L,D-TPase catalytic domain-containing protein</fullName>
    </recommendedName>
</protein>
<dbReference type="EMBL" id="JBHSAJ010000183">
    <property type="protein sequence ID" value="MFC3938589.1"/>
    <property type="molecule type" value="Genomic_DNA"/>
</dbReference>
<dbReference type="InterPro" id="IPR005490">
    <property type="entry name" value="LD_TPept_cat_dom"/>
</dbReference>
<comment type="caution">
    <text evidence="5">The sequence shown here is derived from an EMBL/GenBank/DDBJ whole genome shotgun (WGS) entry which is preliminary data.</text>
</comment>
<organism evidence="5 6">
    <name type="scientific">Acidovorax facilis</name>
    <dbReference type="NCBI Taxonomy" id="12917"/>
    <lineage>
        <taxon>Bacteria</taxon>
        <taxon>Pseudomonadati</taxon>
        <taxon>Pseudomonadota</taxon>
        <taxon>Betaproteobacteria</taxon>
        <taxon>Burkholderiales</taxon>
        <taxon>Comamonadaceae</taxon>
        <taxon>Acidovorax</taxon>
    </lineage>
</organism>
<evidence type="ECO:0000256" key="1">
    <source>
        <dbReference type="PROSITE-ProRule" id="PRU01373"/>
    </source>
</evidence>
<keyword evidence="1" id="KW-0573">Peptidoglycan synthesis</keyword>
<name>A0ABV8DKE1_9BURK</name>
<evidence type="ECO:0000313" key="6">
    <source>
        <dbReference type="Proteomes" id="UP001595693"/>
    </source>
</evidence>
<dbReference type="RefSeq" id="WP_238385563.1">
    <property type="nucleotide sequence ID" value="NZ_JAMXAX010000048.1"/>
</dbReference>
<feature type="active site" description="Nucleophile" evidence="1">
    <location>
        <position position="233"/>
    </location>
</feature>
<dbReference type="PROSITE" id="PS52029">
    <property type="entry name" value="LD_TPASE"/>
    <property type="match status" value="1"/>
</dbReference>
<comment type="pathway">
    <text evidence="1">Cell wall biogenesis; peptidoglycan biosynthesis.</text>
</comment>
<feature type="region of interest" description="Disordered" evidence="2">
    <location>
        <begin position="71"/>
        <end position="96"/>
    </location>
</feature>
<proteinExistence type="predicted"/>
<feature type="compositionally biased region" description="Basic and acidic residues" evidence="2">
    <location>
        <begin position="1"/>
        <end position="19"/>
    </location>
</feature>
<evidence type="ECO:0000256" key="2">
    <source>
        <dbReference type="SAM" id="MobiDB-lite"/>
    </source>
</evidence>
<keyword evidence="1" id="KW-0961">Cell wall biogenesis/degradation</keyword>
<sequence length="277" mass="29437">MNVSHTDPDRAAPRSEGQRHGRRKVRLLSGAALLVLVVLLLGFMRLWPAMQQPSQTTGALSLGADLANPVDTSPAKVASPAPQPTQVPRRAQFGKEPASAEARQIAAWALHSGDNQNRAVVVVDKMHAKVYVFDRDGALQGAAPALMGSAIGDHTVPGVGDKPVGQVLPEERTTPAGRFVAETGLNANGEDVVWVDYDAAVSMHRVRANVKAERRLERLASSTAADNRISFGCINLPVSFYEKVLSPLVRGTGAVVYVLPETQPAAALFGAYDVPAQ</sequence>
<feature type="region of interest" description="Disordered" evidence="2">
    <location>
        <begin position="1"/>
        <end position="23"/>
    </location>
</feature>
<gene>
    <name evidence="5" type="ORF">ACFOW3_28610</name>
</gene>